<evidence type="ECO:0000256" key="1">
    <source>
        <dbReference type="ARBA" id="ARBA00004651"/>
    </source>
</evidence>
<dbReference type="SUPFAM" id="SSF50182">
    <property type="entry name" value="Sm-like ribonucleoproteins"/>
    <property type="match status" value="1"/>
</dbReference>
<keyword evidence="5 7" id="KW-1133">Transmembrane helix</keyword>
<dbReference type="Pfam" id="PF21088">
    <property type="entry name" value="MS_channel_1st"/>
    <property type="match status" value="1"/>
</dbReference>
<protein>
    <submittedName>
        <fullName evidence="10">Mechanosensitive ion channel domain-containing protein</fullName>
    </submittedName>
</protein>
<keyword evidence="6 7" id="KW-0472">Membrane</keyword>
<dbReference type="RefSeq" id="WP_323357324.1">
    <property type="nucleotide sequence ID" value="NZ_JAYGHY010000045.1"/>
</dbReference>
<dbReference type="InterPro" id="IPR010920">
    <property type="entry name" value="LSM_dom_sf"/>
</dbReference>
<feature type="transmembrane region" description="Helical" evidence="7">
    <location>
        <begin position="108"/>
        <end position="126"/>
    </location>
</feature>
<dbReference type="InterPro" id="IPR011066">
    <property type="entry name" value="MscS_channel_C_sf"/>
</dbReference>
<dbReference type="EMBL" id="JAYGHY010000045">
    <property type="protein sequence ID" value="MEA5443324.1"/>
    <property type="molecule type" value="Genomic_DNA"/>
</dbReference>
<evidence type="ECO:0000256" key="2">
    <source>
        <dbReference type="ARBA" id="ARBA00008017"/>
    </source>
</evidence>
<feature type="domain" description="Mechanosensitive ion channel MscS" evidence="8">
    <location>
        <begin position="237"/>
        <end position="298"/>
    </location>
</feature>
<dbReference type="PANTHER" id="PTHR30347">
    <property type="entry name" value="POTASSIUM CHANNEL RELATED"/>
    <property type="match status" value="1"/>
</dbReference>
<gene>
    <name evidence="10" type="ORF">VB739_12235</name>
</gene>
<evidence type="ECO:0000256" key="4">
    <source>
        <dbReference type="ARBA" id="ARBA00022692"/>
    </source>
</evidence>
<dbReference type="SUPFAM" id="SSF82689">
    <property type="entry name" value="Mechanosensitive channel protein MscS (YggB), C-terminal domain"/>
    <property type="match status" value="1"/>
</dbReference>
<feature type="transmembrane region" description="Helical" evidence="7">
    <location>
        <begin position="20"/>
        <end position="38"/>
    </location>
</feature>
<feature type="transmembrane region" description="Helical" evidence="7">
    <location>
        <begin position="50"/>
        <end position="69"/>
    </location>
</feature>
<dbReference type="Proteomes" id="UP001302329">
    <property type="component" value="Unassembled WGS sequence"/>
</dbReference>
<evidence type="ECO:0000256" key="5">
    <source>
        <dbReference type="ARBA" id="ARBA00022989"/>
    </source>
</evidence>
<keyword evidence="4 7" id="KW-0812">Transmembrane</keyword>
<name>A0ABU5SXV8_9CYAN</name>
<comment type="similarity">
    <text evidence="2">Belongs to the MscS (TC 1.A.23) family.</text>
</comment>
<evidence type="ECO:0000259" key="9">
    <source>
        <dbReference type="Pfam" id="PF21088"/>
    </source>
</evidence>
<organism evidence="10 11">
    <name type="scientific">Cyanobium gracile UHCC 0281</name>
    <dbReference type="NCBI Taxonomy" id="3110309"/>
    <lineage>
        <taxon>Bacteria</taxon>
        <taxon>Bacillati</taxon>
        <taxon>Cyanobacteriota</taxon>
        <taxon>Cyanophyceae</taxon>
        <taxon>Synechococcales</taxon>
        <taxon>Prochlorococcaceae</taxon>
        <taxon>Cyanobium</taxon>
    </lineage>
</organism>
<proteinExistence type="inferred from homology"/>
<dbReference type="InterPro" id="IPR011014">
    <property type="entry name" value="MscS_channel_TM-2"/>
</dbReference>
<accession>A0ABU5SXV8</accession>
<dbReference type="Gene3D" id="3.30.70.100">
    <property type="match status" value="1"/>
</dbReference>
<sequence length="418" mass="45308">MNDLLGQIMGWLPMLGRPQILVQLALVALAVACCHLMARRFAPVAVSWTLELGTTAVVGGLGCGLLAIARQPMALAVLLLTVLASLQVSELLLTWGERWLPEDQIQPLRYLLIRPFLFGGLLWSLIELLDTRAELALIPLGRWMGANVNVGDLTRLVVVLYLLMVSSGPPSIGVAWLLKRIFALDRVSVRAMGLMVRYAVITLGTVAVMETVGFNSTAMLAVAGGLSVGLGFGVKEVFGNFVSGLWLLFEGSLRPGDIVSIDGDFCEVRRLGLRAARLWRDRDNAELVIPNQTFFNSSTVEFGVGRTRFHTQIALSVDANQPIGTILGLLEEIAAAVPGVDTHRPPTAYLDGMGDCGADYVLKFWIASPFQNRSICSAVVQAVVERFQAMGIELPYPHIVIERSPVQPIAAPTDQPSD</sequence>
<dbReference type="Gene3D" id="2.30.30.60">
    <property type="match status" value="1"/>
</dbReference>
<evidence type="ECO:0000313" key="10">
    <source>
        <dbReference type="EMBL" id="MEA5443324.1"/>
    </source>
</evidence>
<feature type="transmembrane region" description="Helical" evidence="7">
    <location>
        <begin position="158"/>
        <end position="178"/>
    </location>
</feature>
<dbReference type="InterPro" id="IPR023408">
    <property type="entry name" value="MscS_beta-dom_sf"/>
</dbReference>
<dbReference type="SUPFAM" id="SSF82861">
    <property type="entry name" value="Mechanosensitive channel protein MscS (YggB), transmembrane region"/>
    <property type="match status" value="1"/>
</dbReference>
<keyword evidence="3" id="KW-1003">Cell membrane</keyword>
<feature type="domain" description="Mechanosensitive ion channel transmembrane helices 2/3" evidence="9">
    <location>
        <begin position="196"/>
        <end position="235"/>
    </location>
</feature>
<dbReference type="PANTHER" id="PTHR30347:SF1">
    <property type="entry name" value="MECHANOSENSITIVE CHANNEL MSCK"/>
    <property type="match status" value="1"/>
</dbReference>
<keyword evidence="11" id="KW-1185">Reference proteome</keyword>
<reference evidence="10 11" key="1">
    <citation type="submission" date="2023-12" db="EMBL/GenBank/DDBJ databases">
        <title>Baltic Sea Cyanobacteria.</title>
        <authorList>
            <person name="Delbaje E."/>
            <person name="Fewer D.P."/>
            <person name="Shishido T.K."/>
        </authorList>
    </citation>
    <scope>NUCLEOTIDE SEQUENCE [LARGE SCALE GENOMIC DNA]</scope>
    <source>
        <strain evidence="10 11">UHCC 0281</strain>
    </source>
</reference>
<dbReference type="InterPro" id="IPR049142">
    <property type="entry name" value="MS_channel_1st"/>
</dbReference>
<dbReference type="InterPro" id="IPR006685">
    <property type="entry name" value="MscS_channel_2nd"/>
</dbReference>
<comment type="subcellular location">
    <subcellularLocation>
        <location evidence="1">Cell membrane</location>
        <topology evidence="1">Multi-pass membrane protein</topology>
    </subcellularLocation>
</comment>
<dbReference type="Gene3D" id="1.10.287.1260">
    <property type="match status" value="1"/>
</dbReference>
<comment type="caution">
    <text evidence="10">The sequence shown here is derived from an EMBL/GenBank/DDBJ whole genome shotgun (WGS) entry which is preliminary data.</text>
</comment>
<evidence type="ECO:0000256" key="6">
    <source>
        <dbReference type="ARBA" id="ARBA00023136"/>
    </source>
</evidence>
<evidence type="ECO:0000259" key="8">
    <source>
        <dbReference type="Pfam" id="PF00924"/>
    </source>
</evidence>
<evidence type="ECO:0000256" key="7">
    <source>
        <dbReference type="SAM" id="Phobius"/>
    </source>
</evidence>
<dbReference type="Pfam" id="PF00924">
    <property type="entry name" value="MS_channel_2nd"/>
    <property type="match status" value="1"/>
</dbReference>
<dbReference type="InterPro" id="IPR052702">
    <property type="entry name" value="MscS-like_channel"/>
</dbReference>
<feature type="transmembrane region" description="Helical" evidence="7">
    <location>
        <begin position="75"/>
        <end position="96"/>
    </location>
</feature>
<evidence type="ECO:0000256" key="3">
    <source>
        <dbReference type="ARBA" id="ARBA00022475"/>
    </source>
</evidence>
<evidence type="ECO:0000313" key="11">
    <source>
        <dbReference type="Proteomes" id="UP001302329"/>
    </source>
</evidence>
<feature type="transmembrane region" description="Helical" evidence="7">
    <location>
        <begin position="198"/>
        <end position="222"/>
    </location>
</feature>